<comment type="caution">
    <text evidence="1">The sequence shown here is derived from an EMBL/GenBank/DDBJ whole genome shotgun (WGS) entry which is preliminary data.</text>
</comment>
<protein>
    <submittedName>
        <fullName evidence="1">Uncharacterized protein</fullName>
    </submittedName>
</protein>
<evidence type="ECO:0000313" key="1">
    <source>
        <dbReference type="EMBL" id="GFS70524.1"/>
    </source>
</evidence>
<accession>A0A8X6T2Y3</accession>
<gene>
    <name evidence="1" type="ORF">NPIL_256091</name>
</gene>
<reference evidence="1" key="1">
    <citation type="submission" date="2020-08" db="EMBL/GenBank/DDBJ databases">
        <title>Multicomponent nature underlies the extraordinary mechanical properties of spider dragline silk.</title>
        <authorList>
            <person name="Kono N."/>
            <person name="Nakamura H."/>
            <person name="Mori M."/>
            <person name="Yoshida Y."/>
            <person name="Ohtoshi R."/>
            <person name="Malay A.D."/>
            <person name="Moran D.A.P."/>
            <person name="Tomita M."/>
            <person name="Numata K."/>
            <person name="Arakawa K."/>
        </authorList>
    </citation>
    <scope>NUCLEOTIDE SEQUENCE</scope>
</reference>
<keyword evidence="2" id="KW-1185">Reference proteome</keyword>
<name>A0A8X6T2Y3_NEPPI</name>
<proteinExistence type="predicted"/>
<organism evidence="1 2">
    <name type="scientific">Nephila pilipes</name>
    <name type="common">Giant wood spider</name>
    <name type="synonym">Nephila maculata</name>
    <dbReference type="NCBI Taxonomy" id="299642"/>
    <lineage>
        <taxon>Eukaryota</taxon>
        <taxon>Metazoa</taxon>
        <taxon>Ecdysozoa</taxon>
        <taxon>Arthropoda</taxon>
        <taxon>Chelicerata</taxon>
        <taxon>Arachnida</taxon>
        <taxon>Araneae</taxon>
        <taxon>Araneomorphae</taxon>
        <taxon>Entelegynae</taxon>
        <taxon>Araneoidea</taxon>
        <taxon>Nephilidae</taxon>
        <taxon>Nephila</taxon>
    </lineage>
</organism>
<dbReference type="EMBL" id="BMAW01095510">
    <property type="protein sequence ID" value="GFS70524.1"/>
    <property type="molecule type" value="Genomic_DNA"/>
</dbReference>
<dbReference type="Proteomes" id="UP000887013">
    <property type="component" value="Unassembled WGS sequence"/>
</dbReference>
<sequence length="72" mass="8125">MVMTCPSWFMQDGARPHVRMDVFEVLNEHFSDRIIGLDYPSPKVVSTASISTRSEPLRLLPMGLFEEQSVAA</sequence>
<dbReference type="AlphaFoldDB" id="A0A8X6T2Y3"/>
<evidence type="ECO:0000313" key="2">
    <source>
        <dbReference type="Proteomes" id="UP000887013"/>
    </source>
</evidence>